<keyword evidence="1" id="KW-0472">Membrane</keyword>
<reference evidence="2" key="1">
    <citation type="submission" date="2021-04" db="EMBL/GenBank/DDBJ databases">
        <title>Genome based classification of Actinospica acidithermotolerans sp. nov., an actinobacterium isolated from an Indonesian hot spring.</title>
        <authorList>
            <person name="Kusuma A.B."/>
            <person name="Putra K.E."/>
            <person name="Nafisah S."/>
            <person name="Loh J."/>
            <person name="Nouioui I."/>
            <person name="Goodfellow M."/>
        </authorList>
    </citation>
    <scope>NUCLEOTIDE SEQUENCE</scope>
    <source>
        <strain evidence="2">MGRD01-02</strain>
    </source>
</reference>
<comment type="caution">
    <text evidence="2">The sequence shown here is derived from an EMBL/GenBank/DDBJ whole genome shotgun (WGS) entry which is preliminary data.</text>
</comment>
<dbReference type="Proteomes" id="UP000676325">
    <property type="component" value="Unassembled WGS sequence"/>
</dbReference>
<accession>A0A941IMP7</accession>
<keyword evidence="3" id="KW-1185">Reference proteome</keyword>
<dbReference type="EMBL" id="JAGSOH010000065">
    <property type="protein sequence ID" value="MBR7828761.1"/>
    <property type="molecule type" value="Genomic_DNA"/>
</dbReference>
<name>A0A941IMP7_9ACTN</name>
<dbReference type="RefSeq" id="WP_212519897.1">
    <property type="nucleotide sequence ID" value="NZ_JAGSOH010000065.1"/>
</dbReference>
<gene>
    <name evidence="2" type="ORF">KDK95_20805</name>
</gene>
<proteinExistence type="predicted"/>
<evidence type="ECO:0000313" key="2">
    <source>
        <dbReference type="EMBL" id="MBR7828761.1"/>
    </source>
</evidence>
<dbReference type="AlphaFoldDB" id="A0A941IMP7"/>
<keyword evidence="1" id="KW-0812">Transmembrane</keyword>
<keyword evidence="1" id="KW-1133">Transmembrane helix</keyword>
<evidence type="ECO:0000256" key="1">
    <source>
        <dbReference type="SAM" id="Phobius"/>
    </source>
</evidence>
<feature type="transmembrane region" description="Helical" evidence="1">
    <location>
        <begin position="30"/>
        <end position="47"/>
    </location>
</feature>
<sequence length="105" mass="10995">MTFLASPPQSIEAADFLTWFQTTTGRVENLLPIVAILAVGFAVLKVYHRSGGALAPTLVTLLVGGAVVWGIMNVTWFSTSIGGVFNNGGAPAPHSVVQLERGRSA</sequence>
<evidence type="ECO:0000313" key="3">
    <source>
        <dbReference type="Proteomes" id="UP000676325"/>
    </source>
</evidence>
<protein>
    <submittedName>
        <fullName evidence="2">Uncharacterized protein</fullName>
    </submittedName>
</protein>
<organism evidence="2 3">
    <name type="scientific">Actinospica acidithermotolerans</name>
    <dbReference type="NCBI Taxonomy" id="2828514"/>
    <lineage>
        <taxon>Bacteria</taxon>
        <taxon>Bacillati</taxon>
        <taxon>Actinomycetota</taxon>
        <taxon>Actinomycetes</taxon>
        <taxon>Catenulisporales</taxon>
        <taxon>Actinospicaceae</taxon>
        <taxon>Actinospica</taxon>
    </lineage>
</organism>
<feature type="transmembrane region" description="Helical" evidence="1">
    <location>
        <begin position="54"/>
        <end position="72"/>
    </location>
</feature>